<dbReference type="PANTHER" id="PTHR39069">
    <property type="entry name" value="ECDYSONE-INDUCIBLE GENE E1, ISOFORM A"/>
    <property type="match status" value="1"/>
</dbReference>
<dbReference type="InterPro" id="IPR006149">
    <property type="entry name" value="EB_dom"/>
</dbReference>
<dbReference type="AlphaFoldDB" id="A0A8K0C820"/>
<reference evidence="3" key="1">
    <citation type="submission" date="2019-08" db="EMBL/GenBank/DDBJ databases">
        <title>The genome of the North American firefly Photinus pyralis.</title>
        <authorList>
            <consortium name="Photinus pyralis genome working group"/>
            <person name="Fallon T.R."/>
            <person name="Sander Lower S.E."/>
            <person name="Weng J.-K."/>
        </authorList>
    </citation>
    <scope>NUCLEOTIDE SEQUENCE</scope>
    <source>
        <strain evidence="3">TRF0915ILg1</strain>
        <tissue evidence="3">Whole body</tissue>
    </source>
</reference>
<dbReference type="SMART" id="SM00181">
    <property type="entry name" value="EGF"/>
    <property type="match status" value="5"/>
</dbReference>
<gene>
    <name evidence="3" type="ORF">ILUMI_26411</name>
</gene>
<feature type="domain" description="EGF-like" evidence="2">
    <location>
        <begin position="346"/>
        <end position="389"/>
    </location>
</feature>
<sequence>MKHPTSAVIYFIIFKISMGLAKYHFIEKNDLEDKFPIPCDTIQQCEEFGLNAFKCVDNVCVCKDKMCEEPTIEVVVTKIGKDCKESLECKIEQSFCNEKGKCDCITNTVASEDKRKCLNVSYLIGSFCQENAQCASLNGICKEGKCGCPEDMHISKGICFKTVMLGLPCKKDEECSHTEFSNCKSHVCVCNQDYVKSKTDLKCLLKSQNFSSSCTEDIQCLSSFGLGSICDNGLCLCTELHQYKASINKCVLDARLGEQCSSHTDCHQPGRGESRLECFLGVCKCKSDYFEDEGYCIFNSSVSSISFGLRIHIKCCTMNISFLLILFFCSRTYSQSNFERLESFYYCKYDSDCDENSFCFGNDINNLGRCRCKENFILLERNRTVFECLAVAEGIDSPCTKDLQCQVNLRTPAVCSETENVCKCGHGAHLAEDKKCYRRIALGERCGSSYNCLLGDGTYGWCYVGYCSCKANYHPSEDGQRCIPSVPLGKTCVASESCIHTAANCYGGICKCVAGYIENDNNTVCLKAANKIGDSCAENSQCSAYITDAFCLKEVCSCRSAHHGYGNECVPDAYLGNRCTHSKECILSPEFQFSVHCQGGVCACVEGVTSENEYGCVIVPNSSAKVYFAHLLVVLGLIFVGYN</sequence>
<keyword evidence="4" id="KW-1185">Reference proteome</keyword>
<feature type="domain" description="EGF-like" evidence="2">
    <location>
        <begin position="568"/>
        <end position="617"/>
    </location>
</feature>
<evidence type="ECO:0000313" key="3">
    <source>
        <dbReference type="EMBL" id="KAF2879768.1"/>
    </source>
</evidence>
<dbReference type="EMBL" id="VTPC01091077">
    <property type="protein sequence ID" value="KAF2879768.1"/>
    <property type="molecule type" value="Genomic_DNA"/>
</dbReference>
<comment type="caution">
    <text evidence="3">The sequence shown here is derived from an EMBL/GenBank/DDBJ whole genome shotgun (WGS) entry which is preliminary data.</text>
</comment>
<name>A0A8K0C820_IGNLU</name>
<dbReference type="InterPro" id="IPR000742">
    <property type="entry name" value="EGF"/>
</dbReference>
<dbReference type="OrthoDB" id="5912242at2759"/>
<feature type="transmembrane region" description="Helical" evidence="1">
    <location>
        <begin position="7"/>
        <end position="26"/>
    </location>
</feature>
<evidence type="ECO:0000256" key="1">
    <source>
        <dbReference type="SAM" id="Phobius"/>
    </source>
</evidence>
<proteinExistence type="predicted"/>
<dbReference type="Proteomes" id="UP000801492">
    <property type="component" value="Unassembled WGS sequence"/>
</dbReference>
<feature type="domain" description="EGF-like" evidence="2">
    <location>
        <begin position="168"/>
        <end position="204"/>
    </location>
</feature>
<keyword evidence="1" id="KW-0812">Transmembrane</keyword>
<keyword evidence="1" id="KW-1133">Transmembrane helix</keyword>
<feature type="domain" description="EGF-like" evidence="2">
    <location>
        <begin position="127"/>
        <end position="160"/>
    </location>
</feature>
<dbReference type="Pfam" id="PF01683">
    <property type="entry name" value="EB"/>
    <property type="match status" value="5"/>
</dbReference>
<dbReference type="PANTHER" id="PTHR39069:SF9">
    <property type="entry name" value="EB DOMAIN-CONTAINING PROTEIN"/>
    <property type="match status" value="1"/>
</dbReference>
<keyword evidence="1" id="KW-0472">Membrane</keyword>
<evidence type="ECO:0000313" key="4">
    <source>
        <dbReference type="Proteomes" id="UP000801492"/>
    </source>
</evidence>
<evidence type="ECO:0000259" key="2">
    <source>
        <dbReference type="SMART" id="SM00181"/>
    </source>
</evidence>
<organism evidence="3 4">
    <name type="scientific">Ignelater luminosus</name>
    <name type="common">Cucubano</name>
    <name type="synonym">Pyrophorus luminosus</name>
    <dbReference type="NCBI Taxonomy" id="2038154"/>
    <lineage>
        <taxon>Eukaryota</taxon>
        <taxon>Metazoa</taxon>
        <taxon>Ecdysozoa</taxon>
        <taxon>Arthropoda</taxon>
        <taxon>Hexapoda</taxon>
        <taxon>Insecta</taxon>
        <taxon>Pterygota</taxon>
        <taxon>Neoptera</taxon>
        <taxon>Endopterygota</taxon>
        <taxon>Coleoptera</taxon>
        <taxon>Polyphaga</taxon>
        <taxon>Elateriformia</taxon>
        <taxon>Elateroidea</taxon>
        <taxon>Elateridae</taxon>
        <taxon>Agrypninae</taxon>
        <taxon>Pyrophorini</taxon>
        <taxon>Ignelater</taxon>
    </lineage>
</organism>
<feature type="domain" description="EGF-like" evidence="2">
    <location>
        <begin position="491"/>
        <end position="526"/>
    </location>
</feature>
<accession>A0A8K0C820</accession>
<protein>
    <recommendedName>
        <fullName evidence="2">EGF-like domain-containing protein</fullName>
    </recommendedName>
</protein>